<accession>A0A517T6D4</accession>
<dbReference type="EMBL" id="CP036316">
    <property type="protein sequence ID" value="QDT63934.1"/>
    <property type="molecule type" value="Genomic_DNA"/>
</dbReference>
<evidence type="ECO:0000313" key="2">
    <source>
        <dbReference type="EMBL" id="QDT63934.1"/>
    </source>
</evidence>
<dbReference type="KEGG" id="chya:V22_11630"/>
<name>A0A517T6D4_9PLAN</name>
<reference evidence="2 3" key="1">
    <citation type="submission" date="2019-02" db="EMBL/GenBank/DDBJ databases">
        <title>Deep-cultivation of Planctomycetes and their phenomic and genomic characterization uncovers novel biology.</title>
        <authorList>
            <person name="Wiegand S."/>
            <person name="Jogler M."/>
            <person name="Boedeker C."/>
            <person name="Pinto D."/>
            <person name="Vollmers J."/>
            <person name="Rivas-Marin E."/>
            <person name="Kohn T."/>
            <person name="Peeters S.H."/>
            <person name="Heuer A."/>
            <person name="Rast P."/>
            <person name="Oberbeckmann S."/>
            <person name="Bunk B."/>
            <person name="Jeske O."/>
            <person name="Meyerdierks A."/>
            <person name="Storesund J.E."/>
            <person name="Kallscheuer N."/>
            <person name="Luecker S."/>
            <person name="Lage O.M."/>
            <person name="Pohl T."/>
            <person name="Merkel B.J."/>
            <person name="Hornburger P."/>
            <person name="Mueller R.-W."/>
            <person name="Bruemmer F."/>
            <person name="Labrenz M."/>
            <person name="Spormann A.M."/>
            <person name="Op den Camp H."/>
            <person name="Overmann J."/>
            <person name="Amann R."/>
            <person name="Jetten M.S.M."/>
            <person name="Mascher T."/>
            <person name="Medema M.H."/>
            <person name="Devos D.P."/>
            <person name="Kaster A.-K."/>
            <person name="Ovreas L."/>
            <person name="Rohde M."/>
            <person name="Galperin M.Y."/>
            <person name="Jogler C."/>
        </authorList>
    </citation>
    <scope>NUCLEOTIDE SEQUENCE [LARGE SCALE GENOMIC DNA]</scope>
    <source>
        <strain evidence="2 3">V22</strain>
    </source>
</reference>
<organism evidence="2 3">
    <name type="scientific">Calycomorphotria hydatis</name>
    <dbReference type="NCBI Taxonomy" id="2528027"/>
    <lineage>
        <taxon>Bacteria</taxon>
        <taxon>Pseudomonadati</taxon>
        <taxon>Planctomycetota</taxon>
        <taxon>Planctomycetia</taxon>
        <taxon>Planctomycetales</taxon>
        <taxon>Planctomycetaceae</taxon>
        <taxon>Calycomorphotria</taxon>
    </lineage>
</organism>
<gene>
    <name evidence="2" type="ORF">V22_11630</name>
</gene>
<evidence type="ECO:0000256" key="1">
    <source>
        <dbReference type="SAM" id="MobiDB-lite"/>
    </source>
</evidence>
<keyword evidence="3" id="KW-1185">Reference proteome</keyword>
<dbReference type="AlphaFoldDB" id="A0A517T6D4"/>
<protein>
    <submittedName>
        <fullName evidence="2">Uncharacterized protein</fullName>
    </submittedName>
</protein>
<feature type="region of interest" description="Disordered" evidence="1">
    <location>
        <begin position="1"/>
        <end position="20"/>
    </location>
</feature>
<evidence type="ECO:0000313" key="3">
    <source>
        <dbReference type="Proteomes" id="UP000319976"/>
    </source>
</evidence>
<proteinExistence type="predicted"/>
<sequence>MPFHVEHSLSSGGPDNVRAAKPSEVVSNRSGVYGASTFIDTARTVSNRCDPDAVRATPLVTLTEPVPVPAQRVHL</sequence>
<dbReference type="Proteomes" id="UP000319976">
    <property type="component" value="Chromosome"/>
</dbReference>